<comment type="catalytic activity">
    <reaction evidence="2">
        <text>adenosylcob(III)inamide phosphate + GTP + H(+) = adenosylcob(III)inamide-GDP + diphosphate</text>
        <dbReference type="Rhea" id="RHEA:22712"/>
        <dbReference type="ChEBI" id="CHEBI:15378"/>
        <dbReference type="ChEBI" id="CHEBI:33019"/>
        <dbReference type="ChEBI" id="CHEBI:37565"/>
        <dbReference type="ChEBI" id="CHEBI:58502"/>
        <dbReference type="ChEBI" id="CHEBI:60487"/>
        <dbReference type="EC" id="2.7.7.62"/>
    </reaction>
</comment>
<feature type="binding site" evidence="19">
    <location>
        <position position="61"/>
    </location>
    <ligand>
        <name>GTP</name>
        <dbReference type="ChEBI" id="CHEBI:37565"/>
    </ligand>
</feature>
<accession>Q3ASB4</accession>
<dbReference type="AlphaFoldDB" id="Q3ASB4"/>
<dbReference type="PANTHER" id="PTHR34848">
    <property type="match status" value="1"/>
</dbReference>
<dbReference type="CDD" id="cd00544">
    <property type="entry name" value="CobU"/>
    <property type="match status" value="1"/>
</dbReference>
<gene>
    <name evidence="20" type="ordered locus">Cag_0846</name>
</gene>
<name>Q3ASB4_CHLCH</name>
<evidence type="ECO:0000256" key="19">
    <source>
        <dbReference type="PIRSR" id="PIRSR006135-2"/>
    </source>
</evidence>
<evidence type="ECO:0000256" key="5">
    <source>
        <dbReference type="ARBA" id="ARBA00004692"/>
    </source>
</evidence>
<dbReference type="EMBL" id="CP000108">
    <property type="protein sequence ID" value="ABB28111.1"/>
    <property type="molecule type" value="Genomic_DNA"/>
</dbReference>
<dbReference type="GO" id="GO:0043752">
    <property type="term" value="F:adenosylcobinamide kinase activity"/>
    <property type="evidence" value="ECO:0007669"/>
    <property type="project" value="UniProtKB-EC"/>
</dbReference>
<sequence>MKKIIYVTGGARSGKSSFALQQALTYQNRVFLATAEPFDDEMRQRISKHQQERLEHFTTIEEPLNLEQALKMLPSDTEVVLLDCLTVWTGNLMHHLGTESADGEKAIEEKLQQLLDVLRQPPCTIILVSNEVGMGIVPENRMARHFRDLAGTINQRVAAIATEAWLLCSGLPIRLK</sequence>
<comment type="similarity">
    <text evidence="7">Belongs to the CobU/CobP family.</text>
</comment>
<dbReference type="EC" id="2.7.1.156" evidence="8"/>
<evidence type="ECO:0000256" key="15">
    <source>
        <dbReference type="ARBA" id="ARBA00023134"/>
    </source>
</evidence>
<feature type="binding site" evidence="19">
    <location>
        <begin position="33"/>
        <end position="35"/>
    </location>
    <ligand>
        <name>GTP</name>
        <dbReference type="ChEBI" id="CHEBI:37565"/>
    </ligand>
</feature>
<evidence type="ECO:0000256" key="10">
    <source>
        <dbReference type="ARBA" id="ARBA00022573"/>
    </source>
</evidence>
<feature type="binding site" evidence="19">
    <location>
        <position position="83"/>
    </location>
    <ligand>
        <name>GTP</name>
        <dbReference type="ChEBI" id="CHEBI:37565"/>
    </ligand>
</feature>
<evidence type="ECO:0000256" key="3">
    <source>
        <dbReference type="ARBA" id="ARBA00001522"/>
    </source>
</evidence>
<feature type="binding site" evidence="19">
    <location>
        <begin position="9"/>
        <end position="16"/>
    </location>
    <ligand>
        <name>GTP</name>
        <dbReference type="ChEBI" id="CHEBI:37565"/>
    </ligand>
</feature>
<evidence type="ECO:0000256" key="7">
    <source>
        <dbReference type="ARBA" id="ARBA00007490"/>
    </source>
</evidence>
<evidence type="ECO:0000256" key="8">
    <source>
        <dbReference type="ARBA" id="ARBA00012016"/>
    </source>
</evidence>
<dbReference type="UniPathway" id="UPA00148">
    <property type="reaction ID" value="UER00236"/>
</dbReference>
<evidence type="ECO:0000256" key="4">
    <source>
        <dbReference type="ARBA" id="ARBA00003889"/>
    </source>
</evidence>
<dbReference type="eggNOG" id="COG2087">
    <property type="taxonomic scope" value="Bacteria"/>
</dbReference>
<keyword evidence="12 19" id="KW-0547">Nucleotide-binding</keyword>
<feature type="active site" description="GMP-histidine intermediate" evidence="18">
    <location>
        <position position="49"/>
    </location>
</feature>
<dbReference type="KEGG" id="cch:Cag_0846"/>
<protein>
    <recommendedName>
        <fullName evidence="16">Adenosylcobinamide kinase</fullName>
        <ecNumber evidence="8">2.7.1.156</ecNumber>
        <ecNumber evidence="9">2.7.7.62</ecNumber>
    </recommendedName>
    <alternativeName>
        <fullName evidence="17">Adenosylcobinamide-phosphate guanylyltransferase</fullName>
    </alternativeName>
</protein>
<organism evidence="20">
    <name type="scientific">Chlorobium chlorochromatii (strain CaD3)</name>
    <dbReference type="NCBI Taxonomy" id="340177"/>
    <lineage>
        <taxon>Bacteria</taxon>
        <taxon>Pseudomonadati</taxon>
        <taxon>Chlorobiota</taxon>
        <taxon>Chlorobiia</taxon>
        <taxon>Chlorobiales</taxon>
        <taxon>Chlorobiaceae</taxon>
        <taxon>Chlorobium/Pelodictyon group</taxon>
        <taxon>Chlorobium</taxon>
    </lineage>
</organism>
<dbReference type="EC" id="2.7.7.62" evidence="9"/>
<evidence type="ECO:0000313" key="20">
    <source>
        <dbReference type="EMBL" id="ABB28111.1"/>
    </source>
</evidence>
<evidence type="ECO:0000256" key="12">
    <source>
        <dbReference type="ARBA" id="ARBA00022741"/>
    </source>
</evidence>
<keyword evidence="13 20" id="KW-0418">Kinase</keyword>
<dbReference type="SUPFAM" id="SSF52540">
    <property type="entry name" value="P-loop containing nucleoside triphosphate hydrolases"/>
    <property type="match status" value="1"/>
</dbReference>
<dbReference type="GO" id="GO:0009236">
    <property type="term" value="P:cobalamin biosynthetic process"/>
    <property type="evidence" value="ECO:0007669"/>
    <property type="project" value="UniProtKB-UniPathway"/>
</dbReference>
<keyword evidence="10" id="KW-0169">Cobalamin biosynthesis</keyword>
<comment type="pathway">
    <text evidence="6">Cofactor biosynthesis; adenosylcobalamin biosynthesis; adenosylcobalamin from cob(II)yrinate a,c-diamide: step 5/7.</text>
</comment>
<dbReference type="OrthoDB" id="9799422at2"/>
<dbReference type="PIRSF" id="PIRSF006135">
    <property type="entry name" value="CobU"/>
    <property type="match status" value="1"/>
</dbReference>
<dbReference type="Gene3D" id="3.40.50.300">
    <property type="entry name" value="P-loop containing nucleotide triphosphate hydrolases"/>
    <property type="match status" value="1"/>
</dbReference>
<dbReference type="HOGENOM" id="CLU_094161_0_1_10"/>
<keyword evidence="11 20" id="KW-0808">Transferase</keyword>
<dbReference type="NCBIfam" id="NF004469">
    <property type="entry name" value="PRK05800.1"/>
    <property type="match status" value="1"/>
</dbReference>
<dbReference type="GO" id="GO:0005524">
    <property type="term" value="F:ATP binding"/>
    <property type="evidence" value="ECO:0007669"/>
    <property type="project" value="UniProtKB-KW"/>
</dbReference>
<keyword evidence="14" id="KW-0067">ATP-binding</keyword>
<dbReference type="InterPro" id="IPR027417">
    <property type="entry name" value="P-loop_NTPase"/>
</dbReference>
<reference evidence="20" key="1">
    <citation type="submission" date="2005-08" db="EMBL/GenBank/DDBJ databases">
        <title>Complete sequence of Chlorobium chlorochromatii CaD3.</title>
        <authorList>
            <person name="Copeland A."/>
            <person name="Lucas S."/>
            <person name="Lapidus A."/>
            <person name="Barry K."/>
            <person name="Detter J.C."/>
            <person name="Glavina T."/>
            <person name="Hammon N."/>
            <person name="Israni S."/>
            <person name="Pitluck S."/>
            <person name="Bryant D."/>
            <person name="Schmutz J."/>
            <person name="Larimer F."/>
            <person name="Land M."/>
            <person name="Kyrpides N."/>
            <person name="Ivanova N."/>
            <person name="Richardson P."/>
        </authorList>
    </citation>
    <scope>NUCLEOTIDE SEQUENCE [LARGE SCALE GENOMIC DNA]</scope>
    <source>
        <strain evidence="20">CaD3</strain>
    </source>
</reference>
<evidence type="ECO:0000256" key="1">
    <source>
        <dbReference type="ARBA" id="ARBA00000312"/>
    </source>
</evidence>
<evidence type="ECO:0000256" key="17">
    <source>
        <dbReference type="ARBA" id="ARBA00030571"/>
    </source>
</evidence>
<comment type="catalytic activity">
    <reaction evidence="3">
        <text>adenosylcob(III)inamide + GTP = adenosylcob(III)inamide phosphate + GDP + H(+)</text>
        <dbReference type="Rhea" id="RHEA:15765"/>
        <dbReference type="ChEBI" id="CHEBI:2480"/>
        <dbReference type="ChEBI" id="CHEBI:15378"/>
        <dbReference type="ChEBI" id="CHEBI:37565"/>
        <dbReference type="ChEBI" id="CHEBI:58189"/>
        <dbReference type="ChEBI" id="CHEBI:58502"/>
        <dbReference type="EC" id="2.7.1.156"/>
    </reaction>
</comment>
<proteinExistence type="inferred from homology"/>
<dbReference type="Pfam" id="PF02283">
    <property type="entry name" value="CobU"/>
    <property type="match status" value="1"/>
</dbReference>
<comment type="catalytic activity">
    <reaction evidence="1">
        <text>adenosylcob(III)inamide + ATP = adenosylcob(III)inamide phosphate + ADP + H(+)</text>
        <dbReference type="Rhea" id="RHEA:15769"/>
        <dbReference type="ChEBI" id="CHEBI:2480"/>
        <dbReference type="ChEBI" id="CHEBI:15378"/>
        <dbReference type="ChEBI" id="CHEBI:30616"/>
        <dbReference type="ChEBI" id="CHEBI:58502"/>
        <dbReference type="ChEBI" id="CHEBI:456216"/>
        <dbReference type="EC" id="2.7.1.156"/>
    </reaction>
</comment>
<comment type="function">
    <text evidence="4">Catalyzes ATP-dependent phosphorylation of adenosylcobinamide and addition of GMP to adenosylcobinamide phosphate.</text>
</comment>
<evidence type="ECO:0000256" key="13">
    <source>
        <dbReference type="ARBA" id="ARBA00022777"/>
    </source>
</evidence>
<evidence type="ECO:0000256" key="18">
    <source>
        <dbReference type="PIRSR" id="PIRSR006135-1"/>
    </source>
</evidence>
<dbReference type="GO" id="GO:0008820">
    <property type="term" value="F:cobinamide phosphate guanylyltransferase activity"/>
    <property type="evidence" value="ECO:0007669"/>
    <property type="project" value="UniProtKB-EC"/>
</dbReference>
<dbReference type="GO" id="GO:0005525">
    <property type="term" value="F:GTP binding"/>
    <property type="evidence" value="ECO:0007669"/>
    <property type="project" value="UniProtKB-KW"/>
</dbReference>
<dbReference type="PANTHER" id="PTHR34848:SF1">
    <property type="entry name" value="BIFUNCTIONAL ADENOSYLCOBALAMIN BIOSYNTHESIS PROTEIN COBU"/>
    <property type="match status" value="1"/>
</dbReference>
<evidence type="ECO:0000256" key="16">
    <source>
        <dbReference type="ARBA" id="ARBA00029570"/>
    </source>
</evidence>
<evidence type="ECO:0000256" key="14">
    <source>
        <dbReference type="ARBA" id="ARBA00022840"/>
    </source>
</evidence>
<dbReference type="InterPro" id="IPR003203">
    <property type="entry name" value="CobU/CobP"/>
</dbReference>
<evidence type="ECO:0000256" key="11">
    <source>
        <dbReference type="ARBA" id="ARBA00022679"/>
    </source>
</evidence>
<keyword evidence="15 19" id="KW-0342">GTP-binding</keyword>
<evidence type="ECO:0000256" key="6">
    <source>
        <dbReference type="ARBA" id="ARBA00005159"/>
    </source>
</evidence>
<evidence type="ECO:0000256" key="2">
    <source>
        <dbReference type="ARBA" id="ARBA00000711"/>
    </source>
</evidence>
<dbReference type="STRING" id="340177.Cag_0846"/>
<comment type="pathway">
    <text evidence="5">Cofactor biosynthesis; adenosylcobalamin biosynthesis; adenosylcobalamin from cob(II)yrinate a,c-diamide: step 6/7.</text>
</comment>
<evidence type="ECO:0000256" key="9">
    <source>
        <dbReference type="ARBA" id="ARBA00012523"/>
    </source>
</evidence>